<evidence type="ECO:0000256" key="4">
    <source>
        <dbReference type="ARBA" id="ARBA00022553"/>
    </source>
</evidence>
<evidence type="ECO:0000259" key="9">
    <source>
        <dbReference type="PROSITE" id="PS50109"/>
    </source>
</evidence>
<gene>
    <name evidence="10" type="ORF">ACFQB0_10555</name>
</gene>
<dbReference type="EC" id="2.7.13.3" evidence="3"/>
<dbReference type="PANTHER" id="PTHR43711">
    <property type="entry name" value="TWO-COMPONENT HISTIDINE KINASE"/>
    <property type="match status" value="1"/>
</dbReference>
<reference evidence="11" key="1">
    <citation type="journal article" date="2019" name="Int. J. Syst. Evol. Microbiol.">
        <title>The Global Catalogue of Microorganisms (GCM) 10K type strain sequencing project: providing services to taxonomists for standard genome sequencing and annotation.</title>
        <authorList>
            <consortium name="The Broad Institute Genomics Platform"/>
            <consortium name="The Broad Institute Genome Sequencing Center for Infectious Disease"/>
            <person name="Wu L."/>
            <person name="Ma J."/>
        </authorList>
    </citation>
    <scope>NUCLEOTIDE SEQUENCE [LARGE SCALE GENOMIC DNA]</scope>
    <source>
        <strain evidence="11">CCUG 43304</strain>
    </source>
</reference>
<dbReference type="CDD" id="cd00082">
    <property type="entry name" value="HisKA"/>
    <property type="match status" value="1"/>
</dbReference>
<dbReference type="InterPro" id="IPR003594">
    <property type="entry name" value="HATPase_dom"/>
</dbReference>
<dbReference type="GO" id="GO:0016301">
    <property type="term" value="F:kinase activity"/>
    <property type="evidence" value="ECO:0007669"/>
    <property type="project" value="UniProtKB-KW"/>
</dbReference>
<feature type="region of interest" description="Disordered" evidence="8">
    <location>
        <begin position="340"/>
        <end position="371"/>
    </location>
</feature>
<accession>A0ABW1VG63</accession>
<sequence length="371" mass="40343">MRLVELPAGRAPLRRSLRRRANRDLSRRASSDGGITVTRRGRRRRKPPARILDFANNGAAEAALLAGSAAGATTAAIFLLLGRPNWGFGCASLSLTLAWSACGLVLRARRLDHRRLVELDERRADQAALLSHEIRTPLAIIQGAAELLAEESAGPLTPTQAKFIKRISDNAVRVYTFAEQMLIRARLEAGLFTIDRTDVDLRVLFRNVVEELSQISDATIMLVAPGAPVSVSVDGQLIRQVLINLINNAASSVAASGLVEVRIAPGEDEVMISVSDAGSGMTESQREQLFHRFTSGRPLGNGTGIGLFLSQQFVGVHGGRIYVDTITGNGTTMMFTLPLRTTQPNPPPLPNDHARKDDRRSRRLKARGNVR</sequence>
<dbReference type="InterPro" id="IPR004358">
    <property type="entry name" value="Sig_transdc_His_kin-like_C"/>
</dbReference>
<protein>
    <recommendedName>
        <fullName evidence="3">histidine kinase</fullName>
        <ecNumber evidence="3">2.7.13.3</ecNumber>
    </recommendedName>
</protein>
<dbReference type="RefSeq" id="WP_386731112.1">
    <property type="nucleotide sequence ID" value="NZ_JBHSTP010000002.1"/>
</dbReference>
<evidence type="ECO:0000313" key="10">
    <source>
        <dbReference type="EMBL" id="MFC6356547.1"/>
    </source>
</evidence>
<dbReference type="Gene3D" id="1.10.287.130">
    <property type="match status" value="1"/>
</dbReference>
<comment type="caution">
    <text evidence="10">The sequence shown here is derived from an EMBL/GenBank/DDBJ whole genome shotgun (WGS) entry which is preliminary data.</text>
</comment>
<dbReference type="InterPro" id="IPR036890">
    <property type="entry name" value="HATPase_C_sf"/>
</dbReference>
<keyword evidence="4" id="KW-0597">Phosphoprotein</keyword>
<dbReference type="InterPro" id="IPR036097">
    <property type="entry name" value="HisK_dim/P_sf"/>
</dbReference>
<dbReference type="EMBL" id="JBHSTP010000002">
    <property type="protein sequence ID" value="MFC6356547.1"/>
    <property type="molecule type" value="Genomic_DNA"/>
</dbReference>
<dbReference type="InterPro" id="IPR005467">
    <property type="entry name" value="His_kinase_dom"/>
</dbReference>
<proteinExistence type="predicted"/>
<dbReference type="Pfam" id="PF00512">
    <property type="entry name" value="HisKA"/>
    <property type="match status" value="1"/>
</dbReference>
<keyword evidence="7" id="KW-0902">Two-component regulatory system</keyword>
<dbReference type="SUPFAM" id="SSF47384">
    <property type="entry name" value="Homodimeric domain of signal transducing histidine kinase"/>
    <property type="match status" value="1"/>
</dbReference>
<dbReference type="SMART" id="SM00388">
    <property type="entry name" value="HisKA"/>
    <property type="match status" value="1"/>
</dbReference>
<dbReference type="Gene3D" id="3.30.565.10">
    <property type="entry name" value="Histidine kinase-like ATPase, C-terminal domain"/>
    <property type="match status" value="1"/>
</dbReference>
<comment type="catalytic activity">
    <reaction evidence="1">
        <text>ATP + protein L-histidine = ADP + protein N-phospho-L-histidine.</text>
        <dbReference type="EC" id="2.7.13.3"/>
    </reaction>
</comment>
<comment type="subcellular location">
    <subcellularLocation>
        <location evidence="2">Cell membrane</location>
    </subcellularLocation>
</comment>
<evidence type="ECO:0000313" key="11">
    <source>
        <dbReference type="Proteomes" id="UP001596306"/>
    </source>
</evidence>
<dbReference type="PRINTS" id="PR00344">
    <property type="entry name" value="BCTRLSENSOR"/>
</dbReference>
<feature type="compositionally biased region" description="Basic residues" evidence="8">
    <location>
        <begin position="361"/>
        <end position="371"/>
    </location>
</feature>
<keyword evidence="6 10" id="KW-0418">Kinase</keyword>
<dbReference type="PROSITE" id="PS50109">
    <property type="entry name" value="HIS_KIN"/>
    <property type="match status" value="1"/>
</dbReference>
<dbReference type="Pfam" id="PF02518">
    <property type="entry name" value="HATPase_c"/>
    <property type="match status" value="1"/>
</dbReference>
<evidence type="ECO:0000256" key="2">
    <source>
        <dbReference type="ARBA" id="ARBA00004236"/>
    </source>
</evidence>
<dbReference type="InterPro" id="IPR003661">
    <property type="entry name" value="HisK_dim/P_dom"/>
</dbReference>
<name>A0ABW1VG63_9MICO</name>
<feature type="domain" description="Histidine kinase" evidence="9">
    <location>
        <begin position="129"/>
        <end position="341"/>
    </location>
</feature>
<evidence type="ECO:0000256" key="7">
    <source>
        <dbReference type="ARBA" id="ARBA00023012"/>
    </source>
</evidence>
<dbReference type="PANTHER" id="PTHR43711:SF1">
    <property type="entry name" value="HISTIDINE KINASE 1"/>
    <property type="match status" value="1"/>
</dbReference>
<dbReference type="SUPFAM" id="SSF55874">
    <property type="entry name" value="ATPase domain of HSP90 chaperone/DNA topoisomerase II/histidine kinase"/>
    <property type="match status" value="1"/>
</dbReference>
<evidence type="ECO:0000256" key="5">
    <source>
        <dbReference type="ARBA" id="ARBA00022679"/>
    </source>
</evidence>
<evidence type="ECO:0000256" key="3">
    <source>
        <dbReference type="ARBA" id="ARBA00012438"/>
    </source>
</evidence>
<dbReference type="Proteomes" id="UP001596306">
    <property type="component" value="Unassembled WGS sequence"/>
</dbReference>
<evidence type="ECO:0000256" key="6">
    <source>
        <dbReference type="ARBA" id="ARBA00022777"/>
    </source>
</evidence>
<dbReference type="InterPro" id="IPR050736">
    <property type="entry name" value="Sensor_HK_Regulatory"/>
</dbReference>
<keyword evidence="11" id="KW-1185">Reference proteome</keyword>
<dbReference type="SMART" id="SM00387">
    <property type="entry name" value="HATPase_c"/>
    <property type="match status" value="1"/>
</dbReference>
<organism evidence="10 11">
    <name type="scientific">Luethyella okanaganae</name>
    <dbReference type="NCBI Taxonomy" id="69372"/>
    <lineage>
        <taxon>Bacteria</taxon>
        <taxon>Bacillati</taxon>
        <taxon>Actinomycetota</taxon>
        <taxon>Actinomycetes</taxon>
        <taxon>Micrococcales</taxon>
        <taxon>Microbacteriaceae</taxon>
        <taxon>Luethyella</taxon>
    </lineage>
</organism>
<evidence type="ECO:0000256" key="1">
    <source>
        <dbReference type="ARBA" id="ARBA00000085"/>
    </source>
</evidence>
<evidence type="ECO:0000256" key="8">
    <source>
        <dbReference type="SAM" id="MobiDB-lite"/>
    </source>
</evidence>
<feature type="region of interest" description="Disordered" evidence="8">
    <location>
        <begin position="22"/>
        <end position="45"/>
    </location>
</feature>
<keyword evidence="5" id="KW-0808">Transferase</keyword>